<feature type="region of interest" description="Disordered" evidence="1">
    <location>
        <begin position="158"/>
        <end position="280"/>
    </location>
</feature>
<proteinExistence type="predicted"/>
<feature type="region of interest" description="Disordered" evidence="1">
    <location>
        <begin position="323"/>
        <end position="483"/>
    </location>
</feature>
<accession>A0A1Q3EM25</accession>
<feature type="compositionally biased region" description="Polar residues" evidence="1">
    <location>
        <begin position="346"/>
        <end position="394"/>
    </location>
</feature>
<dbReference type="EMBL" id="BDGU01000612">
    <property type="protein sequence ID" value="GAW08258.1"/>
    <property type="molecule type" value="Genomic_DNA"/>
</dbReference>
<organism evidence="2 3">
    <name type="scientific">Lentinula edodes</name>
    <name type="common">Shiitake mushroom</name>
    <name type="synonym">Lentinus edodes</name>
    <dbReference type="NCBI Taxonomy" id="5353"/>
    <lineage>
        <taxon>Eukaryota</taxon>
        <taxon>Fungi</taxon>
        <taxon>Dikarya</taxon>
        <taxon>Basidiomycota</taxon>
        <taxon>Agaricomycotina</taxon>
        <taxon>Agaricomycetes</taxon>
        <taxon>Agaricomycetidae</taxon>
        <taxon>Agaricales</taxon>
        <taxon>Marasmiineae</taxon>
        <taxon>Omphalotaceae</taxon>
        <taxon>Lentinula</taxon>
    </lineage>
</organism>
<sequence>MSAPIISPEALPSTPAHEWANETLNSVPSDSAVSTSTSTSAPAPSSTATTPGLDFPGAYPKTPSTQLPVGVNEIADRARVAASTAAAGVGDAVNALPAVETISGSVAGGFDGVKEVLFNATVTASQYLPSNVVEYFPGGSLIVAASTAERDAQGISLPSTEHSVDPIPSSQGVGSLPGPSSEVGVARLPLERERSSNDSEESKIDEKGIESRNSLANASMVAQDGSSAPTPTTLRTPVQAPVQYDSNSSHFTENLNQEVPPSSSPTHPSKEKSSIKPAPINLIPRTHPLAASGVGAHWHGVPLDEEYQKHVVDKSLDDTQTSSTAIDADIPVPNVPPIATIPPIPNVSTPSTVPVDSMSSIAVSSPSQNSPRVAKSSQMSFASPHSPQNDSTIANVGHDKLTSGTPEIPSPHHDVATPSAAIQAHANHAKEISEPSSAFSTSTPSSTDSSFNKGAVHGKESSNGAESVNSTPSNTPLKKKTTLLSKLKGEAKIISGKLGGKEEKVEEGRRLIRGEVE</sequence>
<feature type="region of interest" description="Disordered" evidence="1">
    <location>
        <begin position="23"/>
        <end position="61"/>
    </location>
</feature>
<reference evidence="2 3" key="2">
    <citation type="submission" date="2017-02" db="EMBL/GenBank/DDBJ databases">
        <title>A genome survey and senescence transcriptome analysis in Lentinula edodes.</title>
        <authorList>
            <person name="Sakamoto Y."/>
            <person name="Nakade K."/>
            <person name="Sato S."/>
            <person name="Yoshida Y."/>
            <person name="Miyazaki K."/>
            <person name="Natsume S."/>
            <person name="Konno N."/>
        </authorList>
    </citation>
    <scope>NUCLEOTIDE SEQUENCE [LARGE SCALE GENOMIC DNA]</scope>
    <source>
        <strain evidence="2 3">NBRC 111202</strain>
    </source>
</reference>
<reference evidence="2 3" key="1">
    <citation type="submission" date="2016-08" db="EMBL/GenBank/DDBJ databases">
        <authorList>
            <consortium name="Lentinula edodes genome sequencing consortium"/>
            <person name="Sakamoto Y."/>
            <person name="Nakade K."/>
            <person name="Sato S."/>
            <person name="Yoshida Y."/>
            <person name="Miyazaki K."/>
            <person name="Natsume S."/>
            <person name="Konno N."/>
        </authorList>
    </citation>
    <scope>NUCLEOTIDE SEQUENCE [LARGE SCALE GENOMIC DNA]</scope>
    <source>
        <strain evidence="2 3">NBRC 111202</strain>
    </source>
</reference>
<feature type="compositionally biased region" description="Low complexity" evidence="1">
    <location>
        <begin position="434"/>
        <end position="451"/>
    </location>
</feature>
<feature type="compositionally biased region" description="Polar residues" evidence="1">
    <location>
        <begin position="224"/>
        <end position="236"/>
    </location>
</feature>
<feature type="compositionally biased region" description="Basic and acidic residues" evidence="1">
    <location>
        <begin position="189"/>
        <end position="210"/>
    </location>
</feature>
<feature type="region of interest" description="Disordered" evidence="1">
    <location>
        <begin position="498"/>
        <end position="517"/>
    </location>
</feature>
<gene>
    <name evidence="2" type="ORF">LENED_010310</name>
</gene>
<keyword evidence="3" id="KW-1185">Reference proteome</keyword>
<feature type="compositionally biased region" description="Low complexity" evidence="1">
    <location>
        <begin position="26"/>
        <end position="51"/>
    </location>
</feature>
<evidence type="ECO:0000256" key="1">
    <source>
        <dbReference type="SAM" id="MobiDB-lite"/>
    </source>
</evidence>
<comment type="caution">
    <text evidence="2">The sequence shown here is derived from an EMBL/GenBank/DDBJ whole genome shotgun (WGS) entry which is preliminary data.</text>
</comment>
<dbReference type="AlphaFoldDB" id="A0A1Q3EM25"/>
<feature type="compositionally biased region" description="Pro residues" evidence="1">
    <location>
        <begin position="333"/>
        <end position="345"/>
    </location>
</feature>
<feature type="compositionally biased region" description="Basic and acidic residues" evidence="1">
    <location>
        <begin position="499"/>
        <end position="517"/>
    </location>
</feature>
<feature type="compositionally biased region" description="Polar residues" evidence="1">
    <location>
        <begin position="244"/>
        <end position="267"/>
    </location>
</feature>
<feature type="compositionally biased region" description="Low complexity" evidence="1">
    <location>
        <begin position="470"/>
        <end position="483"/>
    </location>
</feature>
<dbReference type="Proteomes" id="UP000188533">
    <property type="component" value="Unassembled WGS sequence"/>
</dbReference>
<evidence type="ECO:0000313" key="3">
    <source>
        <dbReference type="Proteomes" id="UP000188533"/>
    </source>
</evidence>
<name>A0A1Q3EM25_LENED</name>
<protein>
    <submittedName>
        <fullName evidence="2">Uncharacterized protein</fullName>
    </submittedName>
</protein>
<evidence type="ECO:0000313" key="2">
    <source>
        <dbReference type="EMBL" id="GAW08258.1"/>
    </source>
</evidence>